<evidence type="ECO:0000256" key="1">
    <source>
        <dbReference type="ARBA" id="ARBA00006930"/>
    </source>
</evidence>
<dbReference type="RefSeq" id="WP_248735384.1">
    <property type="nucleotide sequence ID" value="NZ_CALBWS010000013.1"/>
</dbReference>
<feature type="domain" description="Rad50/SbcC-type AAA" evidence="5">
    <location>
        <begin position="9"/>
        <end position="225"/>
    </location>
</feature>
<evidence type="ECO:0000259" key="5">
    <source>
        <dbReference type="Pfam" id="PF13476"/>
    </source>
</evidence>
<organism evidence="6 7">
    <name type="scientific">Neobacillus rhizosphaerae</name>
    <dbReference type="NCBI Taxonomy" id="2880965"/>
    <lineage>
        <taxon>Bacteria</taxon>
        <taxon>Bacillati</taxon>
        <taxon>Bacillota</taxon>
        <taxon>Bacilli</taxon>
        <taxon>Bacillales</taxon>
        <taxon>Bacillaceae</taxon>
        <taxon>Neobacillus</taxon>
    </lineage>
</organism>
<reference evidence="6" key="1">
    <citation type="submission" date="2022-04" db="EMBL/GenBank/DDBJ databases">
        <authorList>
            <person name="Criscuolo A."/>
        </authorList>
    </citation>
    <scope>NUCLEOTIDE SEQUENCE</scope>
    <source>
        <strain evidence="6">CIP111895</strain>
    </source>
</reference>
<dbReference type="Proteomes" id="UP000838308">
    <property type="component" value="Unassembled WGS sequence"/>
</dbReference>
<dbReference type="EMBL" id="CALBWS010000013">
    <property type="protein sequence ID" value="CAH2715080.1"/>
    <property type="molecule type" value="Genomic_DNA"/>
</dbReference>
<evidence type="ECO:0000256" key="4">
    <source>
        <dbReference type="SAM" id="Coils"/>
    </source>
</evidence>
<keyword evidence="4" id="KW-0175">Coiled coil</keyword>
<accession>A0ABM9ER15</accession>
<evidence type="ECO:0000313" key="6">
    <source>
        <dbReference type="EMBL" id="CAH2715080.1"/>
    </source>
</evidence>
<dbReference type="InterPro" id="IPR038729">
    <property type="entry name" value="Rad50/SbcC_AAA"/>
</dbReference>
<name>A0ABM9ER15_9BACI</name>
<evidence type="ECO:0000313" key="7">
    <source>
        <dbReference type="Proteomes" id="UP000838308"/>
    </source>
</evidence>
<evidence type="ECO:0000256" key="3">
    <source>
        <dbReference type="ARBA" id="ARBA00013368"/>
    </source>
</evidence>
<comment type="caution">
    <text evidence="6">The sequence shown here is derived from an EMBL/GenBank/DDBJ whole genome shotgun (WGS) entry which is preliminary data.</text>
</comment>
<evidence type="ECO:0000256" key="2">
    <source>
        <dbReference type="ARBA" id="ARBA00011322"/>
    </source>
</evidence>
<comment type="similarity">
    <text evidence="1">Belongs to the SMC family. SbcC subfamily.</text>
</comment>
<dbReference type="Pfam" id="PF13476">
    <property type="entry name" value="AAA_23"/>
    <property type="match status" value="1"/>
</dbReference>
<dbReference type="PANTHER" id="PTHR32114">
    <property type="entry name" value="ABC TRANSPORTER ABCH.3"/>
    <property type="match status" value="1"/>
</dbReference>
<dbReference type="PANTHER" id="PTHR32114:SF2">
    <property type="entry name" value="ABC TRANSPORTER ABCH.3"/>
    <property type="match status" value="1"/>
</dbReference>
<comment type="subunit">
    <text evidence="2">Heterodimer of SbcC and SbcD.</text>
</comment>
<dbReference type="SUPFAM" id="SSF52540">
    <property type="entry name" value="P-loop containing nucleoside triphosphate hydrolases"/>
    <property type="match status" value="1"/>
</dbReference>
<dbReference type="Gene3D" id="3.40.50.300">
    <property type="entry name" value="P-loop containing nucleotide triphosphate hydrolases"/>
    <property type="match status" value="2"/>
</dbReference>
<feature type="coiled-coil region" evidence="4">
    <location>
        <begin position="194"/>
        <end position="224"/>
    </location>
</feature>
<sequence>MNNVIKISRVYIENFKSIEKACLGFKNQTVTVLDGPNGFGKTSIYDVIELILTGSIRRIKQLKINVGNRGYDDYLFAKDQFKPIILKVELEVFDADFDLIERIIVGRKIEPSSLNRSRKRPFDFDYTVHLLGDFEENLTNRNKSSQTTIEELFGISDFASKFGLYHYIEQEESSHLLKKNEKERMDSISKLFNIESEMNERDILEKAKNKLIRHKTSLNQKISEIAIDSTTIEENAQSSEVEYSQLINIPSNKIVWDQKIIKPLDKENKATYLEQLEAIKGLLTNFAEFMLESQNERIRGIASKDQRLSALIVLGHFEEEFEQIKNSHNLKKKFENIKVKIENKEIFTTDLNWNLVYEHFKLTISKEDLNQKVNFIKGLRTNSSNLSRIVEKLLLTRKDLVSKYDEYIKSKQIDGNDCPLCGREWESYQDLITQMDNKTELLKEELDNSSTNILKEIDNLYEKYLTQLVIDLDEFIKKSINDAFFNQLHEYKLLNIDFNAAKKFFSELNIDISAYFNKEKNYVKNLSERVESIKDSLYGKLSKSILEIDKFNEYKEFYRNIFANNEEILKGINIANIDQKKQYIEYMYYMQASESFIKHQKLVNQLRLVDESINSLTDSIGIYNEKINGYRAKMISDIEIPFYIYSGKIIQNHQRGIGVFIKEDPNEQTDDPQLKAINFVPPEKTDHDIMHSFSSGQLSATVLAFSLALNKVYNNSGLGTLLIDDPIQTMDEINMASFVELLRNDFSDRQIILSTHEDKISMYIRYKFSKYGHRTGNINVKEEFYQ</sequence>
<dbReference type="InterPro" id="IPR027417">
    <property type="entry name" value="P-loop_NTPase"/>
</dbReference>
<proteinExistence type="inferred from homology"/>
<gene>
    <name evidence="6" type="primary">recF_2</name>
    <name evidence="6" type="ORF">BACCIP111895_02264</name>
</gene>
<protein>
    <recommendedName>
        <fullName evidence="3">Nuclease SbcCD subunit C</fullName>
    </recommendedName>
</protein>
<keyword evidence="7" id="KW-1185">Reference proteome</keyword>